<gene>
    <name evidence="3" type="ORF">K7C98_41255</name>
</gene>
<comment type="similarity">
    <text evidence="1">Belongs to the universal stress protein A family.</text>
</comment>
<name>A0ABS7U617_9BACT</name>
<evidence type="ECO:0000313" key="4">
    <source>
        <dbReference type="Proteomes" id="UP001139031"/>
    </source>
</evidence>
<sequence length="296" mass="31732">MAGYQKWIVGVDLRERSDGAARLGAWLHRQSPDAMQLVGIHAIEEGALDEHIQFAERVRTRERLRVAVERALEQAGVRAAFAGIEVVEADDPVMALEAAMQAEAARGIIIGRRAAGAGTQRIRLGSVARRLLRRLPAPTFVVPPDWDVEGLGDGPIVVAVTLAEASVGAVKVAQSLGTMTRRPLEFIRVIPTSPIYAALSPPREGRLERETRQLSEVAALTHAWLAEQKASGHLVVRRGDEVAEILALATERSAPLLVCGSRLLSLAERAFGFSLSSDLAAHAPIPVLVVPSDTGA</sequence>
<evidence type="ECO:0000313" key="3">
    <source>
        <dbReference type="EMBL" id="MBZ5715696.1"/>
    </source>
</evidence>
<dbReference type="Proteomes" id="UP001139031">
    <property type="component" value="Unassembled WGS sequence"/>
</dbReference>
<reference evidence="3" key="1">
    <citation type="submission" date="2021-08" db="EMBL/GenBank/DDBJ databases">
        <authorList>
            <person name="Stevens D.C."/>
        </authorList>
    </citation>
    <scope>NUCLEOTIDE SEQUENCE</scope>
    <source>
        <strain evidence="3">DSM 53165</strain>
    </source>
</reference>
<feature type="domain" description="UspA" evidence="2">
    <location>
        <begin position="4"/>
        <end position="143"/>
    </location>
</feature>
<evidence type="ECO:0000259" key="2">
    <source>
        <dbReference type="Pfam" id="PF00582"/>
    </source>
</evidence>
<dbReference type="InterPro" id="IPR006016">
    <property type="entry name" value="UspA"/>
</dbReference>
<accession>A0ABS7U617</accession>
<protein>
    <submittedName>
        <fullName evidence="3">Universal stress protein</fullName>
    </submittedName>
</protein>
<feature type="domain" description="UspA" evidence="2">
    <location>
        <begin position="155"/>
        <end position="291"/>
    </location>
</feature>
<proteinExistence type="inferred from homology"/>
<organism evidence="3 4">
    <name type="scientific">Nannocystis pusilla</name>
    <dbReference type="NCBI Taxonomy" id="889268"/>
    <lineage>
        <taxon>Bacteria</taxon>
        <taxon>Pseudomonadati</taxon>
        <taxon>Myxococcota</taxon>
        <taxon>Polyangia</taxon>
        <taxon>Nannocystales</taxon>
        <taxon>Nannocystaceae</taxon>
        <taxon>Nannocystis</taxon>
    </lineage>
</organism>
<dbReference type="RefSeq" id="WP_224197430.1">
    <property type="nucleotide sequence ID" value="NZ_JAIRAU010000057.1"/>
</dbReference>
<evidence type="ECO:0000256" key="1">
    <source>
        <dbReference type="ARBA" id="ARBA00008791"/>
    </source>
</evidence>
<dbReference type="EMBL" id="JAIRAU010000057">
    <property type="protein sequence ID" value="MBZ5715696.1"/>
    <property type="molecule type" value="Genomic_DNA"/>
</dbReference>
<comment type="caution">
    <text evidence="3">The sequence shown here is derived from an EMBL/GenBank/DDBJ whole genome shotgun (WGS) entry which is preliminary data.</text>
</comment>
<dbReference type="PANTHER" id="PTHR46268:SF6">
    <property type="entry name" value="UNIVERSAL STRESS PROTEIN UP12"/>
    <property type="match status" value="1"/>
</dbReference>
<keyword evidence="4" id="KW-1185">Reference proteome</keyword>
<dbReference type="InterPro" id="IPR014729">
    <property type="entry name" value="Rossmann-like_a/b/a_fold"/>
</dbReference>
<dbReference type="Pfam" id="PF00582">
    <property type="entry name" value="Usp"/>
    <property type="match status" value="2"/>
</dbReference>
<dbReference type="SUPFAM" id="SSF52402">
    <property type="entry name" value="Adenine nucleotide alpha hydrolases-like"/>
    <property type="match status" value="2"/>
</dbReference>
<dbReference type="Gene3D" id="3.40.50.620">
    <property type="entry name" value="HUPs"/>
    <property type="match status" value="2"/>
</dbReference>
<dbReference type="PANTHER" id="PTHR46268">
    <property type="entry name" value="STRESS RESPONSE PROTEIN NHAX"/>
    <property type="match status" value="1"/>
</dbReference>
<dbReference type="CDD" id="cd00293">
    <property type="entry name" value="USP-like"/>
    <property type="match status" value="2"/>
</dbReference>